<dbReference type="InterPro" id="IPR036412">
    <property type="entry name" value="HAD-like_sf"/>
</dbReference>
<dbReference type="GO" id="GO:0006281">
    <property type="term" value="P:DNA repair"/>
    <property type="evidence" value="ECO:0007669"/>
    <property type="project" value="TreeGrafter"/>
</dbReference>
<dbReference type="Pfam" id="PF13419">
    <property type="entry name" value="HAD_2"/>
    <property type="match status" value="1"/>
</dbReference>
<comment type="caution">
    <text evidence="1">The sequence shown here is derived from an EMBL/GenBank/DDBJ whole genome shotgun (WGS) entry which is preliminary data.</text>
</comment>
<dbReference type="CDD" id="cd01427">
    <property type="entry name" value="HAD_like"/>
    <property type="match status" value="1"/>
</dbReference>
<protein>
    <submittedName>
        <fullName evidence="1">Phosphoglycolate phosphatase</fullName>
    </submittedName>
</protein>
<name>A0A327ZI59_9ACTN</name>
<accession>A0A327ZI59</accession>
<dbReference type="SUPFAM" id="SSF56784">
    <property type="entry name" value="HAD-like"/>
    <property type="match status" value="1"/>
</dbReference>
<dbReference type="EMBL" id="QLMJ01000003">
    <property type="protein sequence ID" value="RAK40523.1"/>
    <property type="molecule type" value="Genomic_DNA"/>
</dbReference>
<keyword evidence="2" id="KW-1185">Reference proteome</keyword>
<dbReference type="PANTHER" id="PTHR43434:SF1">
    <property type="entry name" value="PHOSPHOGLYCOLATE PHOSPHATASE"/>
    <property type="match status" value="1"/>
</dbReference>
<dbReference type="InterPro" id="IPR041492">
    <property type="entry name" value="HAD_2"/>
</dbReference>
<dbReference type="InterPro" id="IPR050155">
    <property type="entry name" value="HAD-like_hydrolase_sf"/>
</dbReference>
<gene>
    <name evidence="1" type="ORF">B0I29_103561</name>
</gene>
<dbReference type="GO" id="GO:0005829">
    <property type="term" value="C:cytosol"/>
    <property type="evidence" value="ECO:0007669"/>
    <property type="project" value="TreeGrafter"/>
</dbReference>
<reference evidence="1 2" key="1">
    <citation type="submission" date="2018-06" db="EMBL/GenBank/DDBJ databases">
        <title>Genomic Encyclopedia of Type Strains, Phase III (KMG-III): the genomes of soil and plant-associated and newly described type strains.</title>
        <authorList>
            <person name="Whitman W."/>
        </authorList>
    </citation>
    <scope>NUCLEOTIDE SEQUENCE [LARGE SCALE GENOMIC DNA]</scope>
    <source>
        <strain evidence="1 2">CGMCC 4.7090</strain>
    </source>
</reference>
<evidence type="ECO:0000313" key="2">
    <source>
        <dbReference type="Proteomes" id="UP000249341"/>
    </source>
</evidence>
<proteinExistence type="predicted"/>
<dbReference type="AlphaFoldDB" id="A0A327ZI59"/>
<dbReference type="RefSeq" id="WP_181557740.1">
    <property type="nucleotide sequence ID" value="NZ_JACHWI010000004.1"/>
</dbReference>
<dbReference type="NCBIfam" id="TIGR01549">
    <property type="entry name" value="HAD-SF-IA-v1"/>
    <property type="match status" value="1"/>
</dbReference>
<evidence type="ECO:0000313" key="1">
    <source>
        <dbReference type="EMBL" id="RAK40523.1"/>
    </source>
</evidence>
<dbReference type="Gene3D" id="3.40.50.1000">
    <property type="entry name" value="HAD superfamily/HAD-like"/>
    <property type="match status" value="1"/>
</dbReference>
<dbReference type="GO" id="GO:0008967">
    <property type="term" value="F:phosphoglycolate phosphatase activity"/>
    <property type="evidence" value="ECO:0007669"/>
    <property type="project" value="TreeGrafter"/>
</dbReference>
<organism evidence="1 2">
    <name type="scientific">Actinoplanes lutulentus</name>
    <dbReference type="NCBI Taxonomy" id="1287878"/>
    <lineage>
        <taxon>Bacteria</taxon>
        <taxon>Bacillati</taxon>
        <taxon>Actinomycetota</taxon>
        <taxon>Actinomycetes</taxon>
        <taxon>Micromonosporales</taxon>
        <taxon>Micromonosporaceae</taxon>
        <taxon>Actinoplanes</taxon>
    </lineage>
</organism>
<sequence length="235" mass="24591">MTLADLVGSAGFFLIDFDGPICSVFAGHPAPVVADDLRDVIRRHNGGELPTKLAEPHGDPLRLLVDVGELGDDELTGKVANASRDAEVTAVQSAAPTQGADEVLRAASLTGRKVAVVSNNATTAIGEYLALHGMASYVDGIASRFDGMDPCLLKPHPFLLERALSSAGVPRDRAVFIGDSVTDVEAGRAAGIRTIGYANKPGKQQRLTDAGADIVIHSMRALAAELLSTATRPMR</sequence>
<dbReference type="InterPro" id="IPR006439">
    <property type="entry name" value="HAD-SF_hydro_IA"/>
</dbReference>
<dbReference type="PANTHER" id="PTHR43434">
    <property type="entry name" value="PHOSPHOGLYCOLATE PHOSPHATASE"/>
    <property type="match status" value="1"/>
</dbReference>
<dbReference type="NCBIfam" id="TIGR01509">
    <property type="entry name" value="HAD-SF-IA-v3"/>
    <property type="match status" value="1"/>
</dbReference>
<dbReference type="InterPro" id="IPR023214">
    <property type="entry name" value="HAD_sf"/>
</dbReference>
<dbReference type="Proteomes" id="UP000249341">
    <property type="component" value="Unassembled WGS sequence"/>
</dbReference>